<evidence type="ECO:0000259" key="6">
    <source>
        <dbReference type="Pfam" id="PF00108"/>
    </source>
</evidence>
<dbReference type="FunFam" id="3.40.47.10:FF:000010">
    <property type="entry name" value="Acetyl-CoA acetyltransferase (Thiolase)"/>
    <property type="match status" value="1"/>
</dbReference>
<dbReference type="Pfam" id="PF02803">
    <property type="entry name" value="Thiolase_C"/>
    <property type="match status" value="1"/>
</dbReference>
<dbReference type="GO" id="GO:0003988">
    <property type="term" value="F:acetyl-CoA C-acyltransferase activity"/>
    <property type="evidence" value="ECO:0007669"/>
    <property type="project" value="UniProtKB-EC"/>
</dbReference>
<evidence type="ECO:0000256" key="2">
    <source>
        <dbReference type="ARBA" id="ARBA00022679"/>
    </source>
</evidence>
<dbReference type="InterPro" id="IPR002155">
    <property type="entry name" value="Thiolase"/>
</dbReference>
<comment type="similarity">
    <text evidence="1 5">Belongs to the thiolase-like superfamily. Thiolase family.</text>
</comment>
<dbReference type="InterPro" id="IPR020617">
    <property type="entry name" value="Thiolase_C"/>
</dbReference>
<feature type="active site" description="Acyl-thioester intermediate" evidence="4">
    <location>
        <position position="94"/>
    </location>
</feature>
<dbReference type="NCBIfam" id="TIGR01930">
    <property type="entry name" value="AcCoA-C-Actrans"/>
    <property type="match status" value="1"/>
</dbReference>
<evidence type="ECO:0000259" key="7">
    <source>
        <dbReference type="Pfam" id="PF02803"/>
    </source>
</evidence>
<evidence type="ECO:0000256" key="4">
    <source>
        <dbReference type="PIRSR" id="PIRSR000429-1"/>
    </source>
</evidence>
<keyword evidence="3 5" id="KW-0012">Acyltransferase</keyword>
<dbReference type="Pfam" id="PF00108">
    <property type="entry name" value="Thiolase_N"/>
    <property type="match status" value="1"/>
</dbReference>
<comment type="caution">
    <text evidence="8">The sequence shown here is derived from an EMBL/GenBank/DDBJ whole genome shotgun (WGS) entry which is preliminary data.</text>
</comment>
<dbReference type="GO" id="GO:0044281">
    <property type="term" value="P:small molecule metabolic process"/>
    <property type="evidence" value="ECO:0007669"/>
    <property type="project" value="UniProtKB-ARBA"/>
</dbReference>
<feature type="domain" description="Thiolase N-terminal" evidence="6">
    <location>
        <begin position="10"/>
        <end position="270"/>
    </location>
</feature>
<dbReference type="Gene3D" id="3.40.47.10">
    <property type="match status" value="1"/>
</dbReference>
<dbReference type="CDD" id="cd00751">
    <property type="entry name" value="thiolase"/>
    <property type="match status" value="1"/>
</dbReference>
<protein>
    <submittedName>
        <fullName evidence="8">Acetyl-CoA C-acyltransferase</fullName>
        <ecNumber evidence="8">2.3.1.16</ecNumber>
    </submittedName>
</protein>
<reference evidence="8" key="1">
    <citation type="journal article" date="2018" name="Genome Biol.">
        <title>SKESA: strategic k-mer extension for scrupulous assemblies.</title>
        <authorList>
            <person name="Souvorov A."/>
            <person name="Agarwala R."/>
            <person name="Lipman D.J."/>
        </authorList>
    </citation>
    <scope>NUCLEOTIDE SEQUENCE</scope>
    <source>
        <strain evidence="8">23-88</strain>
    </source>
</reference>
<reference evidence="8" key="2">
    <citation type="submission" date="2018-07" db="EMBL/GenBank/DDBJ databases">
        <authorList>
            <consortium name="NCBI Pathogen Detection Project"/>
        </authorList>
    </citation>
    <scope>NUCLEOTIDE SEQUENCE</scope>
    <source>
        <strain evidence="8">23-88</strain>
    </source>
</reference>
<feature type="active site" description="Proton acceptor" evidence="4">
    <location>
        <position position="360"/>
    </location>
</feature>
<feature type="active site" description="Proton acceptor" evidence="4">
    <location>
        <position position="390"/>
    </location>
</feature>
<dbReference type="InterPro" id="IPR020615">
    <property type="entry name" value="Thiolase_acyl_enz_int_AS"/>
</dbReference>
<dbReference type="AlphaFoldDB" id="A0A730ZIN7"/>
<sequence>MTSIKDDGAYIIDGTRTAIGSYGGSLAYIRPDDMASAMIKTLIERNPEAEITLDEVVLGCANQAGEDNRNIARMALLLAGVDASIPGITINRLCASGLDSVIYASAKIKSGLCDLMIAGGVESMSRAPYVFGKSEKPFEKGTKLYDTTLGWRFVNPKLAAKYGTDPLGITAENVAQQNNISREEQDYFAFSSQTKARNAIECGRFAREITPFEVPVDRKKTKIFSQDEYPRMSSLEQLRALNSAFLSNGTVTAGNASGINDGAAVLLVASGRYVKRYGLSPLAEIGLSAAAGVAPSLMGLGPIASTERLSRLSGYSVNDFDIIEINEAFAAQVLASLKHWQIPFDDNRINPNGGAIALGHPLGMSGARLVLTAALELKTSQLNTALVTMCVGVGQGVSLILTNI</sequence>
<feature type="domain" description="Thiolase C-terminal" evidence="7">
    <location>
        <begin position="280"/>
        <end position="402"/>
    </location>
</feature>
<dbReference type="InterPro" id="IPR016039">
    <property type="entry name" value="Thiolase-like"/>
</dbReference>
<gene>
    <name evidence="8" type="ORF">GND90_003658</name>
</gene>
<name>A0A730ZIN7_SALHO</name>
<dbReference type="PROSITE" id="PS00099">
    <property type="entry name" value="THIOLASE_3"/>
    <property type="match status" value="1"/>
</dbReference>
<proteinExistence type="inferred from homology"/>
<evidence type="ECO:0000256" key="3">
    <source>
        <dbReference type="ARBA" id="ARBA00023315"/>
    </source>
</evidence>
<dbReference type="EMBL" id="DAARWD010000020">
    <property type="protein sequence ID" value="HAE4190630.1"/>
    <property type="molecule type" value="Genomic_DNA"/>
</dbReference>
<evidence type="ECO:0000256" key="5">
    <source>
        <dbReference type="RuleBase" id="RU003557"/>
    </source>
</evidence>
<dbReference type="InterPro" id="IPR020610">
    <property type="entry name" value="Thiolase_AS"/>
</dbReference>
<accession>A0A730ZIN7</accession>
<dbReference type="InterPro" id="IPR020613">
    <property type="entry name" value="Thiolase_CS"/>
</dbReference>
<dbReference type="PROSITE" id="PS00737">
    <property type="entry name" value="THIOLASE_2"/>
    <property type="match status" value="1"/>
</dbReference>
<evidence type="ECO:0000313" key="8">
    <source>
        <dbReference type="EMBL" id="HAE4190630.1"/>
    </source>
</evidence>
<keyword evidence="2 5" id="KW-0808">Transferase</keyword>
<dbReference type="PIRSF" id="PIRSF000429">
    <property type="entry name" value="Ac-CoA_Ac_transf"/>
    <property type="match status" value="1"/>
</dbReference>
<dbReference type="PROSITE" id="PS00098">
    <property type="entry name" value="THIOLASE_1"/>
    <property type="match status" value="1"/>
</dbReference>
<dbReference type="PANTHER" id="PTHR18919">
    <property type="entry name" value="ACETYL-COA C-ACYLTRANSFERASE"/>
    <property type="match status" value="1"/>
</dbReference>
<evidence type="ECO:0000256" key="1">
    <source>
        <dbReference type="ARBA" id="ARBA00010982"/>
    </source>
</evidence>
<dbReference type="EC" id="2.3.1.16" evidence="8"/>
<dbReference type="SUPFAM" id="SSF53901">
    <property type="entry name" value="Thiolase-like"/>
    <property type="match status" value="2"/>
</dbReference>
<organism evidence="8">
    <name type="scientific">Salmonella enterica subsp. houtenae serovar 1,40:z4,z32:-</name>
    <dbReference type="NCBI Taxonomy" id="1967604"/>
    <lineage>
        <taxon>Bacteria</taxon>
        <taxon>Pseudomonadati</taxon>
        <taxon>Pseudomonadota</taxon>
        <taxon>Gammaproteobacteria</taxon>
        <taxon>Enterobacterales</taxon>
        <taxon>Enterobacteriaceae</taxon>
        <taxon>Salmonella</taxon>
    </lineage>
</organism>
<dbReference type="InterPro" id="IPR020616">
    <property type="entry name" value="Thiolase_N"/>
</dbReference>
<dbReference type="PANTHER" id="PTHR18919:SF107">
    <property type="entry name" value="ACETYL-COA ACETYLTRANSFERASE, CYTOSOLIC"/>
    <property type="match status" value="1"/>
</dbReference>